<dbReference type="Pfam" id="PF00648">
    <property type="entry name" value="Peptidase_C2"/>
    <property type="match status" value="1"/>
</dbReference>
<dbReference type="SMART" id="SM00230">
    <property type="entry name" value="CysPc"/>
    <property type="match status" value="1"/>
</dbReference>
<organism evidence="4 5">
    <name type="scientific">Diabrotica virgifera virgifera</name>
    <name type="common">western corn rootworm</name>
    <dbReference type="NCBI Taxonomy" id="50390"/>
    <lineage>
        <taxon>Eukaryota</taxon>
        <taxon>Metazoa</taxon>
        <taxon>Ecdysozoa</taxon>
        <taxon>Arthropoda</taxon>
        <taxon>Hexapoda</taxon>
        <taxon>Insecta</taxon>
        <taxon>Pterygota</taxon>
        <taxon>Neoptera</taxon>
        <taxon>Endopterygota</taxon>
        <taxon>Coleoptera</taxon>
        <taxon>Polyphaga</taxon>
        <taxon>Cucujiformia</taxon>
        <taxon>Chrysomeloidea</taxon>
        <taxon>Chrysomelidae</taxon>
        <taxon>Galerucinae</taxon>
        <taxon>Diabroticina</taxon>
        <taxon>Diabroticites</taxon>
        <taxon>Diabrotica</taxon>
    </lineage>
</organism>
<dbReference type="Gene3D" id="2.60.120.380">
    <property type="match status" value="1"/>
</dbReference>
<dbReference type="PRINTS" id="PR00704">
    <property type="entry name" value="CALPAIN"/>
</dbReference>
<reference evidence="4" key="1">
    <citation type="submission" date="2025-05" db="UniProtKB">
        <authorList>
            <consortium name="EnsemblMetazoa"/>
        </authorList>
    </citation>
    <scope>IDENTIFICATION</scope>
</reference>
<evidence type="ECO:0000256" key="1">
    <source>
        <dbReference type="ARBA" id="ARBA00007623"/>
    </source>
</evidence>
<dbReference type="InterPro" id="IPR022684">
    <property type="entry name" value="Calpain_cysteine_protease"/>
</dbReference>
<keyword evidence="5" id="KW-1185">Reference proteome</keyword>
<dbReference type="SUPFAM" id="SSF54001">
    <property type="entry name" value="Cysteine proteinases"/>
    <property type="match status" value="1"/>
</dbReference>
<dbReference type="SMART" id="SM00720">
    <property type="entry name" value="calpain_III"/>
    <property type="match status" value="1"/>
</dbReference>
<dbReference type="Gene3D" id="1.10.238.10">
    <property type="entry name" value="EF-hand"/>
    <property type="match status" value="1"/>
</dbReference>
<proteinExistence type="inferred from homology"/>
<protein>
    <recommendedName>
        <fullName evidence="3">Calpain catalytic domain-containing protein</fullName>
    </recommendedName>
</protein>
<dbReference type="PANTHER" id="PTHR10183:SF424">
    <property type="entry name" value="CALPAIN-B-LIKE PROTEIN"/>
    <property type="match status" value="1"/>
</dbReference>
<dbReference type="PROSITE" id="PS50203">
    <property type="entry name" value="CALPAIN_CAT"/>
    <property type="match status" value="1"/>
</dbReference>
<dbReference type="PANTHER" id="PTHR10183">
    <property type="entry name" value="CALPAIN"/>
    <property type="match status" value="1"/>
</dbReference>
<sequence length="660" mass="75596">MPQTLLRGVAHQNYQEYNNYPCTKIHNGQNGFIPNGKAGQNGHYNYKAYIKNHNGYANGYNNLNGRTIQKGPIKENGLNSNGCSSIFQPHNYSGTNGHAKAYMNGLATKLEEKQSTLSRCCTADRRKKASSFYDIKRSCREQGRLYEDLDFPASSKALYHHKKPSLSPIVWMRPHEICQRPRFINNTSDEPHRKCSIESGEVGDQRLLAAVSSLALTPKLLERVVPPDQDFDTANSYCGIFRFRFWCFGEWKDVFIDDKLPTYKGRLVYLHCANNSEFWAALLEKAYAKMSFEDFSRHFTQLDLVHIGPDDWMMEGSLHSKQPWRAVLARRRWRAGYNAGGGPSNVDTTAMNPQFHVQIPRTSSNKCHVVVSITQYYETKEFDVKKKKALFAIGFAVYEVPNSMQRLTSHFVSDQKPLDVTNHSIAREVVTFFTLPSGDYIVVPQTNIPNLEGKFLLRIFTDEQSVIWEVNEDNMLIRNIASEFVDHSGSSVAGDGKAPINKMLLKYSSEIDASQLQKILKTHWKLYLSEKPSLELCKSLIMLRDFNISGKINLADLPTLLQVLQYWRLAFQRFEKSHHCGKTSSYHLRALLWEVGCTVSNKVLECLILRFAKDRVLTAENYIMALVRLHLSHDRYHNLDTKTKSNPLTLEEMILMTIYS</sequence>
<dbReference type="InterPro" id="IPR022683">
    <property type="entry name" value="Calpain_III"/>
</dbReference>
<dbReference type="SUPFAM" id="SSF49758">
    <property type="entry name" value="Calpain large subunit, middle domain (domain III)"/>
    <property type="match status" value="1"/>
</dbReference>
<dbReference type="InterPro" id="IPR001300">
    <property type="entry name" value="Peptidase_C2_calpain_cat"/>
</dbReference>
<evidence type="ECO:0000313" key="5">
    <source>
        <dbReference type="Proteomes" id="UP001652700"/>
    </source>
</evidence>
<dbReference type="Proteomes" id="UP001652700">
    <property type="component" value="Unplaced"/>
</dbReference>
<dbReference type="RefSeq" id="XP_050504274.1">
    <property type="nucleotide sequence ID" value="XM_050648317.1"/>
</dbReference>
<feature type="domain" description="Calpain catalytic" evidence="3">
    <location>
        <begin position="145"/>
        <end position="290"/>
    </location>
</feature>
<evidence type="ECO:0000259" key="3">
    <source>
        <dbReference type="PROSITE" id="PS50203"/>
    </source>
</evidence>
<dbReference type="Pfam" id="PF01067">
    <property type="entry name" value="Calpain_III"/>
    <property type="match status" value="1"/>
</dbReference>
<dbReference type="CDD" id="cd16182">
    <property type="entry name" value="EFh_PEF_Group_II_CAPN_like"/>
    <property type="match status" value="1"/>
</dbReference>
<dbReference type="InterPro" id="IPR038765">
    <property type="entry name" value="Papain-like_cys_pep_sf"/>
</dbReference>
<evidence type="ECO:0000313" key="4">
    <source>
        <dbReference type="EnsemblMetazoa" id="XP_050504274.1"/>
    </source>
</evidence>
<evidence type="ECO:0000256" key="2">
    <source>
        <dbReference type="PROSITE-ProRule" id="PRU00239"/>
    </source>
</evidence>
<comment type="similarity">
    <text evidence="1">Belongs to the peptidase C2 family.</text>
</comment>
<comment type="caution">
    <text evidence="2">Lacks conserved residue(s) required for the propagation of feature annotation.</text>
</comment>
<dbReference type="InterPro" id="IPR011992">
    <property type="entry name" value="EF-hand-dom_pair"/>
</dbReference>
<name>A0ABM5K258_DIAVI</name>
<dbReference type="SUPFAM" id="SSF47473">
    <property type="entry name" value="EF-hand"/>
    <property type="match status" value="1"/>
</dbReference>
<accession>A0ABM5K258</accession>
<dbReference type="InterPro" id="IPR036213">
    <property type="entry name" value="Calpain_III_sf"/>
</dbReference>
<dbReference type="GeneID" id="126883081"/>
<dbReference type="EnsemblMetazoa" id="XM_050648317.1">
    <property type="protein sequence ID" value="XP_050504274.1"/>
    <property type="gene ID" value="LOC126883081"/>
</dbReference>
<dbReference type="InterPro" id="IPR022682">
    <property type="entry name" value="Calpain_domain_III"/>
</dbReference>